<feature type="transmembrane region" description="Helical" evidence="1">
    <location>
        <begin position="99"/>
        <end position="128"/>
    </location>
</feature>
<keyword evidence="1" id="KW-0812">Transmembrane</keyword>
<proteinExistence type="predicted"/>
<feature type="transmembrane region" description="Helical" evidence="1">
    <location>
        <begin position="166"/>
        <end position="186"/>
    </location>
</feature>
<comment type="caution">
    <text evidence="2">The sequence shown here is derived from an EMBL/GenBank/DDBJ whole genome shotgun (WGS) entry which is preliminary data.</text>
</comment>
<feature type="transmembrane region" description="Helical" evidence="1">
    <location>
        <begin position="55"/>
        <end position="78"/>
    </location>
</feature>
<accession>A0A644WVM7</accession>
<name>A0A644WVM7_9ZZZZ</name>
<evidence type="ECO:0000313" key="2">
    <source>
        <dbReference type="EMBL" id="MPM07862.1"/>
    </source>
</evidence>
<feature type="transmembrane region" description="Helical" evidence="1">
    <location>
        <begin position="12"/>
        <end position="35"/>
    </location>
</feature>
<keyword evidence="1" id="KW-1133">Transmembrane helix</keyword>
<protein>
    <submittedName>
        <fullName evidence="2">Uncharacterized protein</fullName>
    </submittedName>
</protein>
<evidence type="ECO:0000256" key="1">
    <source>
        <dbReference type="SAM" id="Phobius"/>
    </source>
</evidence>
<dbReference type="EMBL" id="VSSQ01001384">
    <property type="protein sequence ID" value="MPM07862.1"/>
    <property type="molecule type" value="Genomic_DNA"/>
</dbReference>
<dbReference type="AlphaFoldDB" id="A0A644WVM7"/>
<organism evidence="2">
    <name type="scientific">bioreactor metagenome</name>
    <dbReference type="NCBI Taxonomy" id="1076179"/>
    <lineage>
        <taxon>unclassified sequences</taxon>
        <taxon>metagenomes</taxon>
        <taxon>ecological metagenomes</taxon>
    </lineage>
</organism>
<keyword evidence="1" id="KW-0472">Membrane</keyword>
<reference evidence="2" key="1">
    <citation type="submission" date="2019-08" db="EMBL/GenBank/DDBJ databases">
        <authorList>
            <person name="Kucharzyk K."/>
            <person name="Murdoch R.W."/>
            <person name="Higgins S."/>
            <person name="Loffler F."/>
        </authorList>
    </citation>
    <scope>NUCLEOTIDE SEQUENCE</scope>
</reference>
<feature type="transmembrane region" description="Helical" evidence="1">
    <location>
        <begin position="134"/>
        <end position="154"/>
    </location>
</feature>
<gene>
    <name evidence="2" type="ORF">SDC9_54171</name>
</gene>
<sequence>MQKLKINISFIAALLFALAFAYVFFNFMLVLSEAVRLMSITSLHQIWTFDPADVFLYRLFCALVSLIFGQTLFLRIWLFRLRQPGEKRCFRNTSIQIDLFGLNAFFIHWFSRMALIYAATFGTCFLYLSGNSGFIAEFRWLFVLAPIVLFLQNWTTIRRTYFKRSLRWMLVSALIILLSSFAFTQICLVKSEFHTQLVLSKNPDHVFNIEYPVTNTTDGYIPASMITDLYLLSSEQDSMPWIYANDSLYRYKDLYSIVYKAIGDDDDYYFNQPVFRLHIDRRTKMKWVYRLKDDLSCFGVIRLAFVVSDSFSSGRNVGVIKMGISPRRCDKMPQPLSIFLHEDTSLISNRIHISIFENNNYFRLDSIVVAADSLRHEFYQRIRNNQDCIAILNRNADQSLESYLNLYIQFRAAVYQLKNEESIRCFNAKFDELKENESRLIQKKYPLRWYEIP</sequence>